<dbReference type="InterPro" id="IPR036397">
    <property type="entry name" value="RNaseH_sf"/>
</dbReference>
<protein>
    <recommendedName>
        <fullName evidence="3">Transposase Tc1-like domain-containing protein</fullName>
    </recommendedName>
</protein>
<dbReference type="Proteomes" id="UP000235965">
    <property type="component" value="Unassembled WGS sequence"/>
</dbReference>
<dbReference type="Gene3D" id="3.30.420.10">
    <property type="entry name" value="Ribonuclease H-like superfamily/Ribonuclease H"/>
    <property type="match status" value="1"/>
</dbReference>
<evidence type="ECO:0008006" key="3">
    <source>
        <dbReference type="Google" id="ProtNLM"/>
    </source>
</evidence>
<gene>
    <name evidence="1" type="ORF">B7P43_G06350</name>
</gene>
<evidence type="ECO:0000313" key="1">
    <source>
        <dbReference type="EMBL" id="PNF26044.1"/>
    </source>
</evidence>
<reference evidence="1 2" key="1">
    <citation type="submission" date="2017-12" db="EMBL/GenBank/DDBJ databases">
        <title>Hemimetabolous genomes reveal molecular basis of termite eusociality.</title>
        <authorList>
            <person name="Harrison M.C."/>
            <person name="Jongepier E."/>
            <person name="Robertson H.M."/>
            <person name="Arning N."/>
            <person name="Bitard-Feildel T."/>
            <person name="Chao H."/>
            <person name="Childers C.P."/>
            <person name="Dinh H."/>
            <person name="Doddapaneni H."/>
            <person name="Dugan S."/>
            <person name="Gowin J."/>
            <person name="Greiner C."/>
            <person name="Han Y."/>
            <person name="Hu H."/>
            <person name="Hughes D.S.T."/>
            <person name="Huylmans A.-K."/>
            <person name="Kemena C."/>
            <person name="Kremer L.P.M."/>
            <person name="Lee S.L."/>
            <person name="Lopez-Ezquerra A."/>
            <person name="Mallet L."/>
            <person name="Monroy-Kuhn J.M."/>
            <person name="Moser A."/>
            <person name="Murali S.C."/>
            <person name="Muzny D.M."/>
            <person name="Otani S."/>
            <person name="Piulachs M.-D."/>
            <person name="Poelchau M."/>
            <person name="Qu J."/>
            <person name="Schaub F."/>
            <person name="Wada-Katsumata A."/>
            <person name="Worley K.C."/>
            <person name="Xie Q."/>
            <person name="Ylla G."/>
            <person name="Poulsen M."/>
            <person name="Gibbs R.A."/>
            <person name="Schal C."/>
            <person name="Richards S."/>
            <person name="Belles X."/>
            <person name="Korb J."/>
            <person name="Bornberg-Bauer E."/>
        </authorList>
    </citation>
    <scope>NUCLEOTIDE SEQUENCE [LARGE SCALE GENOMIC DNA]</scope>
    <source>
        <tissue evidence="1">Whole body</tissue>
    </source>
</reference>
<dbReference type="PANTHER" id="PTHR47326:SF1">
    <property type="entry name" value="HTH PSQ-TYPE DOMAIN-CONTAINING PROTEIN"/>
    <property type="match status" value="1"/>
</dbReference>
<dbReference type="AlphaFoldDB" id="A0A2J7QBT2"/>
<proteinExistence type="predicted"/>
<keyword evidence="2" id="KW-1185">Reference proteome</keyword>
<sequence>MKDDTNLQIYRMSQEEMTVFWEVIISAILPRQSTTRASLELGISQSTVWRIIRKRLKCKPYRLQLHQHPSDNDRVVRLNFCIEMQERFEVEGFADTLIFSDGATFHLCGKLNRHSVRIWGTRQHVRDSPEANVFCAISKKNVYGPIFFAEPTVTVMIYLDMLEDWLMPQLNEDTNDYLFQQDPTVSLITAKTCEGISMKCCHKDG</sequence>
<accession>A0A2J7QBT2</accession>
<dbReference type="EMBL" id="NEVH01016296">
    <property type="protein sequence ID" value="PNF26044.1"/>
    <property type="molecule type" value="Genomic_DNA"/>
</dbReference>
<dbReference type="PANTHER" id="PTHR47326">
    <property type="entry name" value="TRANSPOSABLE ELEMENT TC3 TRANSPOSASE-LIKE PROTEIN"/>
    <property type="match status" value="1"/>
</dbReference>
<dbReference type="GO" id="GO:0003676">
    <property type="term" value="F:nucleic acid binding"/>
    <property type="evidence" value="ECO:0007669"/>
    <property type="project" value="InterPro"/>
</dbReference>
<name>A0A2J7QBT2_9NEOP</name>
<organism evidence="1 2">
    <name type="scientific">Cryptotermes secundus</name>
    <dbReference type="NCBI Taxonomy" id="105785"/>
    <lineage>
        <taxon>Eukaryota</taxon>
        <taxon>Metazoa</taxon>
        <taxon>Ecdysozoa</taxon>
        <taxon>Arthropoda</taxon>
        <taxon>Hexapoda</taxon>
        <taxon>Insecta</taxon>
        <taxon>Pterygota</taxon>
        <taxon>Neoptera</taxon>
        <taxon>Polyneoptera</taxon>
        <taxon>Dictyoptera</taxon>
        <taxon>Blattodea</taxon>
        <taxon>Blattoidea</taxon>
        <taxon>Termitoidae</taxon>
        <taxon>Kalotermitidae</taxon>
        <taxon>Cryptotermitinae</taxon>
        <taxon>Cryptotermes</taxon>
    </lineage>
</organism>
<comment type="caution">
    <text evidence="1">The sequence shown here is derived from an EMBL/GenBank/DDBJ whole genome shotgun (WGS) entry which is preliminary data.</text>
</comment>
<dbReference type="InParanoid" id="A0A2J7QBT2"/>
<evidence type="ECO:0000313" key="2">
    <source>
        <dbReference type="Proteomes" id="UP000235965"/>
    </source>
</evidence>